<name>A0ACC0KX24_CHOFU</name>
<gene>
    <name evidence="1" type="ORF">MSG28_009171</name>
</gene>
<keyword evidence="2" id="KW-1185">Reference proteome</keyword>
<protein>
    <submittedName>
        <fullName evidence="1">Uncharacterized protein</fullName>
    </submittedName>
</protein>
<dbReference type="Proteomes" id="UP001064048">
    <property type="component" value="Chromosome 15"/>
</dbReference>
<accession>A0ACC0KX24</accession>
<evidence type="ECO:0000313" key="2">
    <source>
        <dbReference type="Proteomes" id="UP001064048"/>
    </source>
</evidence>
<evidence type="ECO:0000313" key="1">
    <source>
        <dbReference type="EMBL" id="KAI8440865.1"/>
    </source>
</evidence>
<feature type="non-terminal residue" evidence="1">
    <location>
        <position position="858"/>
    </location>
</feature>
<proteinExistence type="predicted"/>
<reference evidence="1 2" key="1">
    <citation type="journal article" date="2022" name="Genome Biol. Evol.">
        <title>The Spruce Budworm Genome: Reconstructing the Evolutionary History of Antifreeze Proteins.</title>
        <authorList>
            <person name="Beliveau C."/>
            <person name="Gagne P."/>
            <person name="Picq S."/>
            <person name="Vernygora O."/>
            <person name="Keeling C.I."/>
            <person name="Pinkney K."/>
            <person name="Doucet D."/>
            <person name="Wen F."/>
            <person name="Johnston J.S."/>
            <person name="Maaroufi H."/>
            <person name="Boyle B."/>
            <person name="Laroche J."/>
            <person name="Dewar K."/>
            <person name="Juretic N."/>
            <person name="Blackburn G."/>
            <person name="Nisole A."/>
            <person name="Brunet B."/>
            <person name="Brandao M."/>
            <person name="Lumley L."/>
            <person name="Duan J."/>
            <person name="Quan G."/>
            <person name="Lucarotti C.J."/>
            <person name="Roe A.D."/>
            <person name="Sperling F.A.H."/>
            <person name="Levesque R.C."/>
            <person name="Cusson M."/>
        </authorList>
    </citation>
    <scope>NUCLEOTIDE SEQUENCE [LARGE SCALE GENOMIC DNA]</scope>
    <source>
        <strain evidence="1">Glfc:IPQL:Cfum</strain>
    </source>
</reference>
<dbReference type="EMBL" id="CM046115">
    <property type="protein sequence ID" value="KAI8440865.1"/>
    <property type="molecule type" value="Genomic_DNA"/>
</dbReference>
<comment type="caution">
    <text evidence="1">The sequence shown here is derived from an EMBL/GenBank/DDBJ whole genome shotgun (WGS) entry which is preliminary data.</text>
</comment>
<sequence>MKARTPRVKYILEWVPTGRWPIEPFTIWQKEQLEFEESNCRFTNCHLTQNRYKFGFELSKFDAIIFNGQSLKRVKERDLPAGRWYHQKYIFLNTESSDSQPICNSLYDGYFNWTATYKLNSDISFSYMVIKNMNGDKIGPKVDLTWVENMSEFNDLKSLQIFNGRTKAAAWFVSHCHTRSKRENYTKSLKYELNKLNLDLDVYGKCGALECPKRNRSCDDLLRNTYYFYLAFENSFAEDYITEKVITALMGDVVPILYGGANYSRFLPPGSYLDARKYKPEELASLMAHLIKTPVAYRDFFRWKNHYSYHRPKNICGLCAALNNQTMLEARMPPPQKLLRDIANGITIGWNYAELEHFKYKNIVTINKYNMIDQTHKRGMSRIQKFLLLFVSFTFIWMAEYITRNPKADLDYPFDELTINDTITRKKETTKYLLLWTPSDYAPLSFLGEGNEAFIRNKCPFLNCFVTSRRDFFGGNLTKFDAIAFNGRNIGQFQSSDLPNVRYPHQKYIFFNMESSSNNPICNPLFENFFNLTATYKLNSDIVFAYLLIKNTAGEEVGPRIDMTWEKLNDDPVTVNNKSETVVWMASNCHTKSKREKYVQKLDVALNSLGYNVDIYGRCGKLKCPRSDTLCDNLPSKYYFYLSFENSIAEDYVTEKVYRAIKNAAVPVVFGGANYSRNSEGEPVGPRIDMEWITDMKEVDDDFKKKLQTKKKAAAWFVSHCKTRSKRENYVKYLLKALASYGLTVDIYGGCGAFRCSRAQEKYCNTKVETDYYFYLSFENAFAEDYVTEKLLTALNHNAVPIVYGGSNYSSDYYEYFRWRNHYSYSESEPIEDVCNVCAALNDKEKVLTQSVYEHFRS</sequence>
<organism evidence="1 2">
    <name type="scientific">Choristoneura fumiferana</name>
    <name type="common">Spruce budworm moth</name>
    <name type="synonym">Archips fumiferana</name>
    <dbReference type="NCBI Taxonomy" id="7141"/>
    <lineage>
        <taxon>Eukaryota</taxon>
        <taxon>Metazoa</taxon>
        <taxon>Ecdysozoa</taxon>
        <taxon>Arthropoda</taxon>
        <taxon>Hexapoda</taxon>
        <taxon>Insecta</taxon>
        <taxon>Pterygota</taxon>
        <taxon>Neoptera</taxon>
        <taxon>Endopterygota</taxon>
        <taxon>Lepidoptera</taxon>
        <taxon>Glossata</taxon>
        <taxon>Ditrysia</taxon>
        <taxon>Tortricoidea</taxon>
        <taxon>Tortricidae</taxon>
        <taxon>Tortricinae</taxon>
        <taxon>Choristoneura</taxon>
    </lineage>
</organism>